<name>A0A2U3QWM0_ORITS</name>
<proteinExistence type="predicted"/>
<keyword evidence="3" id="KW-1185">Reference proteome</keyword>
<protein>
    <submittedName>
        <fullName evidence="2">IS5 family transposase ISOt6</fullName>
    </submittedName>
</protein>
<dbReference type="AlphaFoldDB" id="A0A2U3QWM0"/>
<organism evidence="2 3">
    <name type="scientific">Orientia tsutsugamushi str. Gilliam</name>
    <dbReference type="NCBI Taxonomy" id="1359184"/>
    <lineage>
        <taxon>Bacteria</taxon>
        <taxon>Pseudomonadati</taxon>
        <taxon>Pseudomonadota</taxon>
        <taxon>Alphaproteobacteria</taxon>
        <taxon>Rickettsiales</taxon>
        <taxon>Rickettsiaceae</taxon>
        <taxon>Rickettsieae</taxon>
        <taxon>Orientia</taxon>
    </lineage>
</organism>
<gene>
    <name evidence="2" type="ORF">GILLIAM_00951</name>
</gene>
<evidence type="ECO:0000313" key="2">
    <source>
        <dbReference type="EMBL" id="SPR05332.1"/>
    </source>
</evidence>
<feature type="domain" description="Transposase Helix-turn-helix" evidence="1">
    <location>
        <begin position="47"/>
        <end position="97"/>
    </location>
</feature>
<reference evidence="3" key="1">
    <citation type="submission" date="2018-03" db="EMBL/GenBank/DDBJ databases">
        <authorList>
            <person name="Batty M. E."/>
            <person name="Batty M E."/>
        </authorList>
    </citation>
    <scope>NUCLEOTIDE SEQUENCE [LARGE SCALE GENOMIC DNA]</scope>
    <source>
        <strain evidence="3">Gilliam</strain>
    </source>
</reference>
<evidence type="ECO:0000259" key="1">
    <source>
        <dbReference type="Pfam" id="PF13613"/>
    </source>
</evidence>
<evidence type="ECO:0000313" key="3">
    <source>
        <dbReference type="Proteomes" id="UP000244959"/>
    </source>
</evidence>
<dbReference type="InterPro" id="IPR027805">
    <property type="entry name" value="Transposase_HTH_dom"/>
</dbReference>
<sequence>MKFDQIKELKDEKFRRLTGVRNGTFSKMVDILRKADGLKKSKGGRKNKLNLEEQLLMALEYLREYHTYFHIGQNYGISESSAYKAVKWVEDTIVKHPNFALPGCKALMKSDMNYEVVLIDATETPIERPKKNKNSIIQERRKGIH</sequence>
<dbReference type="Pfam" id="PF13613">
    <property type="entry name" value="HTH_Tnp_4"/>
    <property type="match status" value="1"/>
</dbReference>
<accession>A0A2U3QWM0</accession>
<dbReference type="Proteomes" id="UP000244959">
    <property type="component" value="Chromosome I"/>
</dbReference>
<dbReference type="EMBL" id="LS398551">
    <property type="protein sequence ID" value="SPR05332.1"/>
    <property type="molecule type" value="Genomic_DNA"/>
</dbReference>